<evidence type="ECO:0000256" key="2">
    <source>
        <dbReference type="ARBA" id="ARBA00023043"/>
    </source>
</evidence>
<reference evidence="4 5" key="1">
    <citation type="submission" date="2019-04" db="EMBL/GenBank/DDBJ databases">
        <title>Comparative genomics and transcriptomics to analyze fruiting body development in filamentous ascomycetes.</title>
        <authorList>
            <consortium name="DOE Joint Genome Institute"/>
            <person name="Lutkenhaus R."/>
            <person name="Traeger S."/>
            <person name="Breuer J."/>
            <person name="Kuo A."/>
            <person name="Lipzen A."/>
            <person name="Pangilinan J."/>
            <person name="Dilworth D."/>
            <person name="Sandor L."/>
            <person name="Poggeler S."/>
            <person name="Barry K."/>
            <person name="Grigoriev I.V."/>
            <person name="Nowrousian M."/>
        </authorList>
    </citation>
    <scope>NUCLEOTIDE SEQUENCE [LARGE SCALE GENOMIC DNA]</scope>
    <source>
        <strain evidence="4 5">CBS 389.68</strain>
    </source>
</reference>
<protein>
    <submittedName>
        <fullName evidence="4">Uncharacterized protein</fullName>
    </submittedName>
</protein>
<dbReference type="PANTHER" id="PTHR24171">
    <property type="entry name" value="ANKYRIN REPEAT DOMAIN-CONTAINING PROTEIN 39-RELATED"/>
    <property type="match status" value="1"/>
</dbReference>
<dbReference type="AlphaFoldDB" id="A0A4S2N0X4"/>
<dbReference type="PROSITE" id="PS50297">
    <property type="entry name" value="ANK_REP_REGION"/>
    <property type="match status" value="1"/>
</dbReference>
<organism evidence="4 5">
    <name type="scientific">Ascodesmis nigricans</name>
    <dbReference type="NCBI Taxonomy" id="341454"/>
    <lineage>
        <taxon>Eukaryota</taxon>
        <taxon>Fungi</taxon>
        <taxon>Dikarya</taxon>
        <taxon>Ascomycota</taxon>
        <taxon>Pezizomycotina</taxon>
        <taxon>Pezizomycetes</taxon>
        <taxon>Pezizales</taxon>
        <taxon>Ascodesmidaceae</taxon>
        <taxon>Ascodesmis</taxon>
    </lineage>
</organism>
<keyword evidence="5" id="KW-1185">Reference proteome</keyword>
<dbReference type="Pfam" id="PF00023">
    <property type="entry name" value="Ank"/>
    <property type="match status" value="1"/>
</dbReference>
<evidence type="ECO:0000313" key="4">
    <source>
        <dbReference type="EMBL" id="TGZ82677.1"/>
    </source>
</evidence>
<dbReference type="OrthoDB" id="4772757at2759"/>
<feature type="repeat" description="ANK" evidence="3">
    <location>
        <begin position="165"/>
        <end position="197"/>
    </location>
</feature>
<keyword evidence="1" id="KW-0677">Repeat</keyword>
<evidence type="ECO:0000313" key="5">
    <source>
        <dbReference type="Proteomes" id="UP000298138"/>
    </source>
</evidence>
<dbReference type="InParanoid" id="A0A4S2N0X4"/>
<keyword evidence="2 3" id="KW-0040">ANK repeat</keyword>
<dbReference type="EMBL" id="ML220114">
    <property type="protein sequence ID" value="TGZ82677.1"/>
    <property type="molecule type" value="Genomic_DNA"/>
</dbReference>
<dbReference type="PROSITE" id="PS50088">
    <property type="entry name" value="ANK_REPEAT"/>
    <property type="match status" value="1"/>
</dbReference>
<evidence type="ECO:0000256" key="3">
    <source>
        <dbReference type="PROSITE-ProRule" id="PRU00023"/>
    </source>
</evidence>
<dbReference type="SUPFAM" id="SSF48403">
    <property type="entry name" value="Ankyrin repeat"/>
    <property type="match status" value="1"/>
</dbReference>
<evidence type="ECO:0000256" key="1">
    <source>
        <dbReference type="ARBA" id="ARBA00022737"/>
    </source>
</evidence>
<dbReference type="InterPro" id="IPR002110">
    <property type="entry name" value="Ankyrin_rpt"/>
</dbReference>
<sequence>MDELECDDNVWESIAEHLKTIGARFVFVITTRPDMRSRIKLKKISNVLVMHMDTQKDIEARTTLVYVLCVKRPVTVQVINANAVEPGEADFAPGIKKRATKEEVFTACGSLIEDFDFTYGYTPIAYAARHQDCLGIINILLDRSKTMNVASEHKGTSQTTNVPVVRASAVYEAVAYGHEDILRVLIDHGADVNTQAKTLYGNMTALPTAQTMDRKAIEQLLISHGATWPDS</sequence>
<dbReference type="SMART" id="SM00248">
    <property type="entry name" value="ANK"/>
    <property type="match status" value="2"/>
</dbReference>
<proteinExistence type="predicted"/>
<dbReference type="Proteomes" id="UP000298138">
    <property type="component" value="Unassembled WGS sequence"/>
</dbReference>
<accession>A0A4S2N0X4</accession>
<dbReference type="Gene3D" id="1.25.40.20">
    <property type="entry name" value="Ankyrin repeat-containing domain"/>
    <property type="match status" value="1"/>
</dbReference>
<dbReference type="InterPro" id="IPR036770">
    <property type="entry name" value="Ankyrin_rpt-contain_sf"/>
</dbReference>
<gene>
    <name evidence="4" type="ORF">EX30DRAFT_393959</name>
</gene>
<name>A0A4S2N0X4_9PEZI</name>